<reference evidence="2" key="1">
    <citation type="submission" date="2021-05" db="EMBL/GenBank/DDBJ databases">
        <authorList>
            <person name="Pietrasiak N."/>
            <person name="Ward R."/>
            <person name="Stajich J.E."/>
            <person name="Kurbessoian T."/>
        </authorList>
    </citation>
    <scope>NUCLEOTIDE SEQUENCE</scope>
    <source>
        <strain evidence="2">GSE-TBD4-15B</strain>
    </source>
</reference>
<dbReference type="AlphaFoldDB" id="A0A951U8P0"/>
<reference evidence="2" key="2">
    <citation type="journal article" date="2022" name="Microbiol. Resour. Announc.">
        <title>Metagenome Sequencing to Explore Phylogenomics of Terrestrial Cyanobacteria.</title>
        <authorList>
            <person name="Ward R.D."/>
            <person name="Stajich J.E."/>
            <person name="Johansen J.R."/>
            <person name="Huntemann M."/>
            <person name="Clum A."/>
            <person name="Foster B."/>
            <person name="Foster B."/>
            <person name="Roux S."/>
            <person name="Palaniappan K."/>
            <person name="Varghese N."/>
            <person name="Mukherjee S."/>
            <person name="Reddy T.B.K."/>
            <person name="Daum C."/>
            <person name="Copeland A."/>
            <person name="Chen I.A."/>
            <person name="Ivanova N.N."/>
            <person name="Kyrpides N.C."/>
            <person name="Shapiro N."/>
            <person name="Eloe-Fadrosh E.A."/>
            <person name="Pietrasiak N."/>
        </authorList>
    </citation>
    <scope>NUCLEOTIDE SEQUENCE</scope>
    <source>
        <strain evidence="2">GSE-TBD4-15B</strain>
    </source>
</reference>
<proteinExistence type="predicted"/>
<organism evidence="2 3">
    <name type="scientific">Pegethrix bostrychoides GSE-TBD4-15B</name>
    <dbReference type="NCBI Taxonomy" id="2839662"/>
    <lineage>
        <taxon>Bacteria</taxon>
        <taxon>Bacillati</taxon>
        <taxon>Cyanobacteriota</taxon>
        <taxon>Cyanophyceae</taxon>
        <taxon>Oculatellales</taxon>
        <taxon>Oculatellaceae</taxon>
        <taxon>Pegethrix</taxon>
    </lineage>
</organism>
<feature type="region of interest" description="Disordered" evidence="1">
    <location>
        <begin position="100"/>
        <end position="123"/>
    </location>
</feature>
<accession>A0A951U8P0</accession>
<protein>
    <recommendedName>
        <fullName evidence="4">TonB C-terminal domain-containing protein</fullName>
    </recommendedName>
</protein>
<sequence>MANPNSFRNLANNLVSQGQLQALWRNPSAIAAIASLLAHGLLFAALPLLPRQEVRAKEADIKDPVSITELTPAEQSRLPDMVTLPPVELPPISSAPKNGSLFTLPSLSQPNTRTSITPSDSLLAPPPPLPIFIPPILPPTQFPSFSTIQIPPAQPAPVRPVQPQASDSPAAMPSPSLSPAAPVSPSAAADSPPASPSAEDLNPDQVAAQPEPQPSPARTEADIQQDLIARQQELRELYTFRPEGTSVEAANSSFLSWYGEAMGKDYGEGEAEPTQEEVTADYLKVGCPLKKTQRAVVGVVVDAESQIVGDPRLLKSSGYGLFNQEALQVAKAHEFKNESGGNQVYLLGVNFKYSEEVCPPGFSPIAPAG</sequence>
<feature type="compositionally biased region" description="Low complexity" evidence="1">
    <location>
        <begin position="161"/>
        <end position="198"/>
    </location>
</feature>
<comment type="caution">
    <text evidence="2">The sequence shown here is derived from an EMBL/GenBank/DDBJ whole genome shotgun (WGS) entry which is preliminary data.</text>
</comment>
<evidence type="ECO:0000313" key="2">
    <source>
        <dbReference type="EMBL" id="MBW4468692.1"/>
    </source>
</evidence>
<dbReference type="Proteomes" id="UP000707356">
    <property type="component" value="Unassembled WGS sequence"/>
</dbReference>
<name>A0A951U8P0_9CYAN</name>
<feature type="region of interest" description="Disordered" evidence="1">
    <location>
        <begin position="143"/>
        <end position="220"/>
    </location>
</feature>
<evidence type="ECO:0008006" key="4">
    <source>
        <dbReference type="Google" id="ProtNLM"/>
    </source>
</evidence>
<dbReference type="EMBL" id="JAHHHV010000092">
    <property type="protein sequence ID" value="MBW4468692.1"/>
    <property type="molecule type" value="Genomic_DNA"/>
</dbReference>
<evidence type="ECO:0000313" key="3">
    <source>
        <dbReference type="Proteomes" id="UP000707356"/>
    </source>
</evidence>
<evidence type="ECO:0000256" key="1">
    <source>
        <dbReference type="SAM" id="MobiDB-lite"/>
    </source>
</evidence>
<gene>
    <name evidence="2" type="ORF">KME07_24975</name>
</gene>
<feature type="compositionally biased region" description="Polar residues" evidence="1">
    <location>
        <begin position="100"/>
        <end position="117"/>
    </location>
</feature>